<evidence type="ECO:0000313" key="2">
    <source>
        <dbReference type="EMBL" id="VEL31672.1"/>
    </source>
</evidence>
<proteinExistence type="predicted"/>
<dbReference type="EMBL" id="CAAALY010125201">
    <property type="protein sequence ID" value="VEL31672.1"/>
    <property type="molecule type" value="Genomic_DNA"/>
</dbReference>
<comment type="caution">
    <text evidence="2">The sequence shown here is derived from an EMBL/GenBank/DDBJ whole genome shotgun (WGS) entry which is preliminary data.</text>
</comment>
<protein>
    <submittedName>
        <fullName evidence="2">Uncharacterized protein</fullName>
    </submittedName>
</protein>
<name>A0A3S5AKI2_9PLAT</name>
<keyword evidence="3" id="KW-1185">Reference proteome</keyword>
<feature type="region of interest" description="Disordered" evidence="1">
    <location>
        <begin position="110"/>
        <end position="134"/>
    </location>
</feature>
<sequence>MITELHSTIGRVSLDLIDRRSDLETQLSLASDLLRDTVRVLDGRTDMEVLISRSDLQSKLARVDELAGDEFGRPIVYSPGGVSGPARHCDLTFDRELVFQPGTLSLARLASESQEKTELESPEITETKEDTPEEVALLSDVAGPTEDEVRSVKLASLQRNNVL</sequence>
<accession>A0A3S5AKI2</accession>
<organism evidence="2 3">
    <name type="scientific">Protopolystoma xenopodis</name>
    <dbReference type="NCBI Taxonomy" id="117903"/>
    <lineage>
        <taxon>Eukaryota</taxon>
        <taxon>Metazoa</taxon>
        <taxon>Spiralia</taxon>
        <taxon>Lophotrochozoa</taxon>
        <taxon>Platyhelminthes</taxon>
        <taxon>Monogenea</taxon>
        <taxon>Polyopisthocotylea</taxon>
        <taxon>Polystomatidea</taxon>
        <taxon>Polystomatidae</taxon>
        <taxon>Protopolystoma</taxon>
    </lineage>
</organism>
<dbReference type="Proteomes" id="UP000784294">
    <property type="component" value="Unassembled WGS sequence"/>
</dbReference>
<feature type="compositionally biased region" description="Basic and acidic residues" evidence="1">
    <location>
        <begin position="113"/>
        <end position="130"/>
    </location>
</feature>
<reference evidence="2" key="1">
    <citation type="submission" date="2018-11" db="EMBL/GenBank/DDBJ databases">
        <authorList>
            <consortium name="Pathogen Informatics"/>
        </authorList>
    </citation>
    <scope>NUCLEOTIDE SEQUENCE</scope>
</reference>
<dbReference type="AlphaFoldDB" id="A0A3S5AKI2"/>
<evidence type="ECO:0000313" key="3">
    <source>
        <dbReference type="Proteomes" id="UP000784294"/>
    </source>
</evidence>
<gene>
    <name evidence="2" type="ORF">PXEA_LOCUS25112</name>
</gene>
<evidence type="ECO:0000256" key="1">
    <source>
        <dbReference type="SAM" id="MobiDB-lite"/>
    </source>
</evidence>